<evidence type="ECO:0000313" key="2">
    <source>
        <dbReference type="EMBL" id="KAL0379659.1"/>
    </source>
</evidence>
<sequence length="130" mass="14826">MVEMGDDAVYDSGSKQKVDPLDIDGMLERSTRAFFGDGESSEDNNEKYKLPNEVETLEENIVSKEALTGDMVNESNGEDLLQSLDIAKPKKKRKERCVKEEKTFEVQTDNREHSEVREDREHEVQASTDL</sequence>
<reference evidence="2" key="2">
    <citation type="journal article" date="2024" name="Plant">
        <title>Genomic evolution and insights into agronomic trait innovations of Sesamum species.</title>
        <authorList>
            <person name="Miao H."/>
            <person name="Wang L."/>
            <person name="Qu L."/>
            <person name="Liu H."/>
            <person name="Sun Y."/>
            <person name="Le M."/>
            <person name="Wang Q."/>
            <person name="Wei S."/>
            <person name="Zheng Y."/>
            <person name="Lin W."/>
            <person name="Duan Y."/>
            <person name="Cao H."/>
            <person name="Xiong S."/>
            <person name="Wang X."/>
            <person name="Wei L."/>
            <person name="Li C."/>
            <person name="Ma Q."/>
            <person name="Ju M."/>
            <person name="Zhao R."/>
            <person name="Li G."/>
            <person name="Mu C."/>
            <person name="Tian Q."/>
            <person name="Mei H."/>
            <person name="Zhang T."/>
            <person name="Gao T."/>
            <person name="Zhang H."/>
        </authorList>
    </citation>
    <scope>NUCLEOTIDE SEQUENCE</scope>
    <source>
        <strain evidence="2">G01</strain>
    </source>
</reference>
<dbReference type="EMBL" id="JACGWK010000001">
    <property type="protein sequence ID" value="KAL0379659.1"/>
    <property type="molecule type" value="Genomic_DNA"/>
</dbReference>
<feature type="region of interest" description="Disordered" evidence="1">
    <location>
        <begin position="101"/>
        <end position="130"/>
    </location>
</feature>
<dbReference type="AlphaFoldDB" id="A0AAW2RHY4"/>
<feature type="region of interest" description="Disordered" evidence="1">
    <location>
        <begin position="1"/>
        <end position="50"/>
    </location>
</feature>
<proteinExistence type="predicted"/>
<feature type="compositionally biased region" description="Basic and acidic residues" evidence="1">
    <location>
        <begin position="101"/>
        <end position="124"/>
    </location>
</feature>
<evidence type="ECO:0000256" key="1">
    <source>
        <dbReference type="SAM" id="MobiDB-lite"/>
    </source>
</evidence>
<gene>
    <name evidence="2" type="ORF">Sangu_0030200</name>
</gene>
<feature type="compositionally biased region" description="Basic and acidic residues" evidence="1">
    <location>
        <begin position="14"/>
        <end position="31"/>
    </location>
</feature>
<organism evidence="2">
    <name type="scientific">Sesamum angustifolium</name>
    <dbReference type="NCBI Taxonomy" id="2727405"/>
    <lineage>
        <taxon>Eukaryota</taxon>
        <taxon>Viridiplantae</taxon>
        <taxon>Streptophyta</taxon>
        <taxon>Embryophyta</taxon>
        <taxon>Tracheophyta</taxon>
        <taxon>Spermatophyta</taxon>
        <taxon>Magnoliopsida</taxon>
        <taxon>eudicotyledons</taxon>
        <taxon>Gunneridae</taxon>
        <taxon>Pentapetalae</taxon>
        <taxon>asterids</taxon>
        <taxon>lamiids</taxon>
        <taxon>Lamiales</taxon>
        <taxon>Pedaliaceae</taxon>
        <taxon>Sesamum</taxon>
    </lineage>
</organism>
<comment type="caution">
    <text evidence="2">The sequence shown here is derived from an EMBL/GenBank/DDBJ whole genome shotgun (WGS) entry which is preliminary data.</text>
</comment>
<reference evidence="2" key="1">
    <citation type="submission" date="2020-06" db="EMBL/GenBank/DDBJ databases">
        <authorList>
            <person name="Li T."/>
            <person name="Hu X."/>
            <person name="Zhang T."/>
            <person name="Song X."/>
            <person name="Zhang H."/>
            <person name="Dai N."/>
            <person name="Sheng W."/>
            <person name="Hou X."/>
            <person name="Wei L."/>
        </authorList>
    </citation>
    <scope>NUCLEOTIDE SEQUENCE</scope>
    <source>
        <strain evidence="2">G01</strain>
        <tissue evidence="2">Leaf</tissue>
    </source>
</reference>
<protein>
    <submittedName>
        <fullName evidence="2">Uncharacterized protein</fullName>
    </submittedName>
</protein>
<name>A0AAW2RHY4_9LAMI</name>
<accession>A0AAW2RHY4</accession>